<dbReference type="GO" id="GO:0005125">
    <property type="term" value="F:cytokine activity"/>
    <property type="evidence" value="ECO:0007669"/>
    <property type="project" value="UniProtKB-KW"/>
</dbReference>
<dbReference type="Proteomes" id="UP001138768">
    <property type="component" value="Unassembled WGS sequence"/>
</dbReference>
<protein>
    <recommendedName>
        <fullName evidence="11">L-dopachrome isomerase</fullName>
        <ecNumber evidence="8">5.3.2.1</ecNumber>
        <ecNumber evidence="7">5.3.3.12</ecNumber>
    </recommendedName>
    <alternativeName>
        <fullName evidence="9">L-dopachrome tautomerase</fullName>
    </alternativeName>
    <alternativeName>
        <fullName evidence="10">Phenylpyruvate tautomerase</fullName>
    </alternativeName>
</protein>
<keyword evidence="3" id="KW-0964">Secreted</keyword>
<dbReference type="PANTHER" id="PTHR11954">
    <property type="entry name" value="D-DOPACHROME DECARBOXYLASE"/>
    <property type="match status" value="1"/>
</dbReference>
<dbReference type="EC" id="5.3.3.12" evidence="7"/>
<evidence type="ECO:0000256" key="4">
    <source>
        <dbReference type="ARBA" id="ARBA00023235"/>
    </source>
</evidence>
<gene>
    <name evidence="12" type="ORF">CKO42_12410</name>
</gene>
<comment type="catalytic activity">
    <reaction evidence="6">
        <text>L-dopachrome = 5,6-dihydroxyindole-2-carboxylate</text>
        <dbReference type="Rhea" id="RHEA:13041"/>
        <dbReference type="ChEBI" id="CHEBI:16875"/>
        <dbReference type="ChEBI" id="CHEBI:57509"/>
        <dbReference type="EC" id="5.3.3.12"/>
    </reaction>
</comment>
<evidence type="ECO:0000313" key="13">
    <source>
        <dbReference type="Proteomes" id="UP001138768"/>
    </source>
</evidence>
<dbReference type="GO" id="GO:0004167">
    <property type="term" value="F:dopachrome isomerase activity"/>
    <property type="evidence" value="ECO:0007669"/>
    <property type="project" value="UniProtKB-EC"/>
</dbReference>
<dbReference type="EMBL" id="NRRY01000019">
    <property type="protein sequence ID" value="MBK1619223.1"/>
    <property type="molecule type" value="Genomic_DNA"/>
</dbReference>
<dbReference type="AlphaFoldDB" id="A0A9X0W921"/>
<dbReference type="GO" id="GO:0050178">
    <property type="term" value="F:phenylpyruvate tautomerase activity"/>
    <property type="evidence" value="ECO:0007669"/>
    <property type="project" value="UniProtKB-EC"/>
</dbReference>
<evidence type="ECO:0000256" key="1">
    <source>
        <dbReference type="ARBA" id="ARBA00004613"/>
    </source>
</evidence>
<dbReference type="RefSeq" id="WP_200244346.1">
    <property type="nucleotide sequence ID" value="NZ_NRRY01000019.1"/>
</dbReference>
<dbReference type="SUPFAM" id="SSF55331">
    <property type="entry name" value="Tautomerase/MIF"/>
    <property type="match status" value="1"/>
</dbReference>
<dbReference type="Pfam" id="PF01187">
    <property type="entry name" value="MIF"/>
    <property type="match status" value="1"/>
</dbReference>
<evidence type="ECO:0000256" key="2">
    <source>
        <dbReference type="ARBA" id="ARBA00022514"/>
    </source>
</evidence>
<sequence length="114" mass="12449">MPTLIIKTNAPLESTASESLLKRASVRVAELLGKPERYVMVIIEPTPAMCFGGETSPLAFLELKSLGLPEDQTPALSAALCELLDETLEIPSNRVYIEFASPPRHLFGFDGKTF</sequence>
<keyword evidence="2" id="KW-0202">Cytokine</keyword>
<dbReference type="InterPro" id="IPR001398">
    <property type="entry name" value="Macrophage_inhib_fac"/>
</dbReference>
<proteinExistence type="predicted"/>
<dbReference type="GO" id="GO:0005615">
    <property type="term" value="C:extracellular space"/>
    <property type="evidence" value="ECO:0007669"/>
    <property type="project" value="UniProtKB-KW"/>
</dbReference>
<evidence type="ECO:0000256" key="11">
    <source>
        <dbReference type="ARBA" id="ARBA00042730"/>
    </source>
</evidence>
<dbReference type="InterPro" id="IPR014347">
    <property type="entry name" value="Tautomerase/MIF_sf"/>
</dbReference>
<accession>A0A9X0W921</accession>
<comment type="subcellular location">
    <subcellularLocation>
        <location evidence="1">Secreted</location>
    </subcellularLocation>
</comment>
<evidence type="ECO:0000256" key="10">
    <source>
        <dbReference type="ARBA" id="ARBA00041912"/>
    </source>
</evidence>
<dbReference type="PANTHER" id="PTHR11954:SF6">
    <property type="entry name" value="MACROPHAGE MIGRATION INHIBITORY FACTOR"/>
    <property type="match status" value="1"/>
</dbReference>
<evidence type="ECO:0000313" key="12">
    <source>
        <dbReference type="EMBL" id="MBK1619223.1"/>
    </source>
</evidence>
<dbReference type="Gene3D" id="3.30.429.10">
    <property type="entry name" value="Macrophage Migration Inhibitory Factor"/>
    <property type="match status" value="1"/>
</dbReference>
<name>A0A9X0W921_9GAMM</name>
<comment type="caution">
    <text evidence="12">The sequence shown here is derived from an EMBL/GenBank/DDBJ whole genome shotgun (WGS) entry which is preliminary data.</text>
</comment>
<evidence type="ECO:0000256" key="5">
    <source>
        <dbReference type="ARBA" id="ARBA00036735"/>
    </source>
</evidence>
<organism evidence="12 13">
    <name type="scientific">Lamprobacter modestohalophilus</name>
    <dbReference type="NCBI Taxonomy" id="1064514"/>
    <lineage>
        <taxon>Bacteria</taxon>
        <taxon>Pseudomonadati</taxon>
        <taxon>Pseudomonadota</taxon>
        <taxon>Gammaproteobacteria</taxon>
        <taxon>Chromatiales</taxon>
        <taxon>Chromatiaceae</taxon>
        <taxon>Lamprobacter</taxon>
    </lineage>
</organism>
<evidence type="ECO:0000256" key="9">
    <source>
        <dbReference type="ARBA" id="ARBA00041631"/>
    </source>
</evidence>
<dbReference type="EC" id="5.3.2.1" evidence="8"/>
<evidence type="ECO:0000256" key="7">
    <source>
        <dbReference type="ARBA" id="ARBA00038932"/>
    </source>
</evidence>
<keyword evidence="4" id="KW-0413">Isomerase</keyword>
<evidence type="ECO:0000256" key="3">
    <source>
        <dbReference type="ARBA" id="ARBA00022525"/>
    </source>
</evidence>
<comment type="catalytic activity">
    <reaction evidence="5">
        <text>3-phenylpyruvate = enol-phenylpyruvate</text>
        <dbReference type="Rhea" id="RHEA:17097"/>
        <dbReference type="ChEBI" id="CHEBI:16815"/>
        <dbReference type="ChEBI" id="CHEBI:18005"/>
        <dbReference type="EC" id="5.3.2.1"/>
    </reaction>
</comment>
<keyword evidence="13" id="KW-1185">Reference proteome</keyword>
<evidence type="ECO:0000256" key="8">
    <source>
        <dbReference type="ARBA" id="ARBA00039086"/>
    </source>
</evidence>
<reference evidence="12 13" key="1">
    <citation type="journal article" date="2020" name="Microorganisms">
        <title>Osmotic Adaptation and Compatible Solute Biosynthesis of Phototrophic Bacteria as Revealed from Genome Analyses.</title>
        <authorList>
            <person name="Imhoff J.F."/>
            <person name="Rahn T."/>
            <person name="Kunzel S."/>
            <person name="Keller A."/>
            <person name="Neulinger S.C."/>
        </authorList>
    </citation>
    <scope>NUCLEOTIDE SEQUENCE [LARGE SCALE GENOMIC DNA]</scope>
    <source>
        <strain evidence="12 13">DSM 25653</strain>
    </source>
</reference>
<evidence type="ECO:0000256" key="6">
    <source>
        <dbReference type="ARBA" id="ARBA00036823"/>
    </source>
</evidence>